<dbReference type="InterPro" id="IPR025447">
    <property type="entry name" value="DUF4192"/>
</dbReference>
<dbReference type="Proteomes" id="UP001190465">
    <property type="component" value="Chromosome"/>
</dbReference>
<dbReference type="EMBL" id="OY726397">
    <property type="protein sequence ID" value="CAJ1505888.1"/>
    <property type="molecule type" value="Genomic_DNA"/>
</dbReference>
<gene>
    <name evidence="1" type="ORF">MU0053_003052</name>
</gene>
<protein>
    <submittedName>
        <fullName evidence="1">DUF4192 domain-containing protein</fullName>
    </submittedName>
</protein>
<dbReference type="RefSeq" id="WP_308478474.1">
    <property type="nucleotide sequence ID" value="NZ_OY726397.1"/>
</dbReference>
<keyword evidence="2" id="KW-1185">Reference proteome</keyword>
<dbReference type="Pfam" id="PF13830">
    <property type="entry name" value="DUF4192"/>
    <property type="match status" value="1"/>
</dbReference>
<proteinExistence type="predicted"/>
<name>A0ABM9LWG3_9MYCO</name>
<accession>A0ABM9LWG3</accession>
<evidence type="ECO:0000313" key="1">
    <source>
        <dbReference type="EMBL" id="CAJ1505888.1"/>
    </source>
</evidence>
<evidence type="ECO:0000313" key="2">
    <source>
        <dbReference type="Proteomes" id="UP001190465"/>
    </source>
</evidence>
<reference evidence="1 2" key="1">
    <citation type="submission" date="2023-08" db="EMBL/GenBank/DDBJ databases">
        <authorList>
            <person name="Folkvardsen B D."/>
            <person name="Norman A."/>
        </authorList>
    </citation>
    <scope>NUCLEOTIDE SEQUENCE [LARGE SCALE GENOMIC DNA]</scope>
    <source>
        <strain evidence="1 2">Mu0053</strain>
    </source>
</reference>
<organism evidence="1 2">
    <name type="scientific">[Mycobacterium] burgundiense</name>
    <dbReference type="NCBI Taxonomy" id="3064286"/>
    <lineage>
        <taxon>Bacteria</taxon>
        <taxon>Bacillati</taxon>
        <taxon>Actinomycetota</taxon>
        <taxon>Actinomycetes</taxon>
        <taxon>Mycobacteriales</taxon>
        <taxon>Mycobacteriaceae</taxon>
        <taxon>Mycolicibacterium</taxon>
    </lineage>
</organism>
<sequence length="353" mass="36855">MTSQTPDFVFNRPAALIAALPAVLGFAPVKSLVLVGIDRGQLGAVMRVDLGPCLDGELEHLVDVASAAQTDAVIAVIVDAEGARCPMCNDEYQQMCADLGELLADNDVQLTAVHVVDRIAEGGRWHCVDGCGAGGRIDDPGASPLSVAAVLDGRRLYGSRSEMQAVIDLDAERDQPAIARAVAALAGGGGDAARAANPEAASRRALEDTLAAVHRVGAGDVLTDVELAALAYALTDITVRDALYGLAIGESADQAESLWAVLSRALPAPWRAEALTLLAFFAYVRGDGPLAGVALEQALCIDETHRMAGMLDDALHSGLRPQHIRRLALTGYRLAERIGVGLPPRRHSGRAAG</sequence>